<dbReference type="InterPro" id="IPR029039">
    <property type="entry name" value="Flavoprotein-like_sf"/>
</dbReference>
<proteinExistence type="predicted"/>
<dbReference type="AlphaFoldDB" id="A0A542ZEI5"/>
<feature type="region of interest" description="Disordered" evidence="1">
    <location>
        <begin position="66"/>
        <end position="96"/>
    </location>
</feature>
<name>A0A542ZEI5_9MICO</name>
<protein>
    <recommendedName>
        <fullName evidence="2">Flavodoxin-like domain-containing protein</fullName>
    </recommendedName>
</protein>
<dbReference type="EMBL" id="VFOQ01000001">
    <property type="protein sequence ID" value="TQL58699.1"/>
    <property type="molecule type" value="Genomic_DNA"/>
</dbReference>
<dbReference type="InterPro" id="IPR008254">
    <property type="entry name" value="Flavodoxin/NO_synth"/>
</dbReference>
<dbReference type="RefSeq" id="WP_141786804.1">
    <property type="nucleotide sequence ID" value="NZ_BAAAKX010000006.1"/>
</dbReference>
<evidence type="ECO:0000259" key="2">
    <source>
        <dbReference type="PROSITE" id="PS50902"/>
    </source>
</evidence>
<keyword evidence="4" id="KW-1185">Reference proteome</keyword>
<dbReference type="GO" id="GO:0009055">
    <property type="term" value="F:electron transfer activity"/>
    <property type="evidence" value="ECO:0007669"/>
    <property type="project" value="InterPro"/>
</dbReference>
<gene>
    <name evidence="3" type="ORF">FB474_0033</name>
</gene>
<dbReference type="Gene3D" id="3.40.50.360">
    <property type="match status" value="1"/>
</dbReference>
<dbReference type="SUPFAM" id="SSF52218">
    <property type="entry name" value="Flavoproteins"/>
    <property type="match status" value="1"/>
</dbReference>
<organism evidence="3 4">
    <name type="scientific">Oryzihumus leptocrescens</name>
    <dbReference type="NCBI Taxonomy" id="297536"/>
    <lineage>
        <taxon>Bacteria</taxon>
        <taxon>Bacillati</taxon>
        <taxon>Actinomycetota</taxon>
        <taxon>Actinomycetes</taxon>
        <taxon>Micrococcales</taxon>
        <taxon>Intrasporangiaceae</taxon>
        <taxon>Oryzihumus</taxon>
    </lineage>
</organism>
<dbReference type="InterPro" id="IPR001226">
    <property type="entry name" value="Flavodoxin_CS"/>
</dbReference>
<comment type="caution">
    <text evidence="3">The sequence shown here is derived from an EMBL/GenBank/DDBJ whole genome shotgun (WGS) entry which is preliminary data.</text>
</comment>
<evidence type="ECO:0000313" key="3">
    <source>
        <dbReference type="EMBL" id="TQL58699.1"/>
    </source>
</evidence>
<sequence>MEAVIIYESLFGNTHAVAEAIAEGVRHADQHARVRLVRAGEAEAADSAAVDLLIVGGPTHVLRMSSERTRQSGLAGEEKKAESHGQHLDLEPGAEGPGLREWFASLAKVGAGHRAAAFDTRLGSHLAGGAAHGIARKLRHHGYELVAPPQGFVVEGTEGPLTKGERARAQAWGASLVPAPAHTQV</sequence>
<feature type="domain" description="Flavodoxin-like" evidence="2">
    <location>
        <begin position="3"/>
        <end position="177"/>
    </location>
</feature>
<feature type="compositionally biased region" description="Basic and acidic residues" evidence="1">
    <location>
        <begin position="66"/>
        <end position="90"/>
    </location>
</feature>
<dbReference type="GO" id="GO:0010181">
    <property type="term" value="F:FMN binding"/>
    <property type="evidence" value="ECO:0007669"/>
    <property type="project" value="InterPro"/>
</dbReference>
<reference evidence="3 4" key="1">
    <citation type="submission" date="2019-06" db="EMBL/GenBank/DDBJ databases">
        <title>Sequencing the genomes of 1000 actinobacteria strains.</title>
        <authorList>
            <person name="Klenk H.-P."/>
        </authorList>
    </citation>
    <scope>NUCLEOTIDE SEQUENCE [LARGE SCALE GENOMIC DNA]</scope>
    <source>
        <strain evidence="3 4">DSM 18082</strain>
    </source>
</reference>
<dbReference type="PROSITE" id="PS00201">
    <property type="entry name" value="FLAVODOXIN"/>
    <property type="match status" value="1"/>
</dbReference>
<evidence type="ECO:0000256" key="1">
    <source>
        <dbReference type="SAM" id="MobiDB-lite"/>
    </source>
</evidence>
<dbReference type="PROSITE" id="PS50902">
    <property type="entry name" value="FLAVODOXIN_LIKE"/>
    <property type="match status" value="1"/>
</dbReference>
<dbReference type="OrthoDB" id="3253043at2"/>
<evidence type="ECO:0000313" key="4">
    <source>
        <dbReference type="Proteomes" id="UP000319514"/>
    </source>
</evidence>
<dbReference type="Proteomes" id="UP000319514">
    <property type="component" value="Unassembled WGS sequence"/>
</dbReference>
<accession>A0A542ZEI5</accession>